<dbReference type="AlphaFoldDB" id="A0A0M3IR87"/>
<accession>A0A0M3IR87</accession>
<keyword evidence="1" id="KW-0547">Nucleotide-binding</keyword>
<name>A0A0M3IR87_ASCLU</name>
<dbReference type="InterPro" id="IPR036961">
    <property type="entry name" value="Kinesin_motor_dom_sf"/>
</dbReference>
<reference evidence="4" key="1">
    <citation type="submission" date="2017-02" db="UniProtKB">
        <authorList>
            <consortium name="WormBaseParasite"/>
        </authorList>
    </citation>
    <scope>IDENTIFICATION</scope>
</reference>
<dbReference type="InterPro" id="IPR027417">
    <property type="entry name" value="P-loop_NTPase"/>
</dbReference>
<keyword evidence="2" id="KW-0067">ATP-binding</keyword>
<protein>
    <submittedName>
        <fullName evidence="4">Kinesin motor domain-containing protein</fullName>
    </submittedName>
</protein>
<dbReference type="SUPFAM" id="SSF52540">
    <property type="entry name" value="P-loop containing nucleoside triphosphate hydrolases"/>
    <property type="match status" value="1"/>
</dbReference>
<dbReference type="PANTHER" id="PTHR47117">
    <property type="entry name" value="STAR-RELATED LIPID TRANSFER PROTEIN 9"/>
    <property type="match status" value="1"/>
</dbReference>
<evidence type="ECO:0000313" key="3">
    <source>
        <dbReference type="Proteomes" id="UP000036681"/>
    </source>
</evidence>
<dbReference type="Gene3D" id="3.40.850.10">
    <property type="entry name" value="Kinesin motor domain"/>
    <property type="match status" value="1"/>
</dbReference>
<dbReference type="Proteomes" id="UP000036681">
    <property type="component" value="Unplaced"/>
</dbReference>
<dbReference type="WBParaSite" id="ALUE_0002126501-mRNA-1">
    <property type="protein sequence ID" value="ALUE_0002126501-mRNA-1"/>
    <property type="gene ID" value="ALUE_0002126501"/>
</dbReference>
<evidence type="ECO:0000256" key="2">
    <source>
        <dbReference type="ARBA" id="ARBA00022840"/>
    </source>
</evidence>
<dbReference type="GO" id="GO:0005524">
    <property type="term" value="F:ATP binding"/>
    <property type="evidence" value="ECO:0007669"/>
    <property type="project" value="UniProtKB-KW"/>
</dbReference>
<evidence type="ECO:0000256" key="1">
    <source>
        <dbReference type="ARBA" id="ARBA00022741"/>
    </source>
</evidence>
<sequence>MSDGESIVVAVRVRPFNEREKQRKAQLIIEMPDGKQTGIRDPNAPGEDPKWFSFDHSYWSHDGYKENASGYLEPIDDRYADQGHRDLKDRVTYQLRPAPSMSVPHSHELLRCQSSSCPSGFAY</sequence>
<organism evidence="3 4">
    <name type="scientific">Ascaris lumbricoides</name>
    <name type="common">Giant roundworm</name>
    <dbReference type="NCBI Taxonomy" id="6252"/>
    <lineage>
        <taxon>Eukaryota</taxon>
        <taxon>Metazoa</taxon>
        <taxon>Ecdysozoa</taxon>
        <taxon>Nematoda</taxon>
        <taxon>Chromadorea</taxon>
        <taxon>Rhabditida</taxon>
        <taxon>Spirurina</taxon>
        <taxon>Ascaridomorpha</taxon>
        <taxon>Ascaridoidea</taxon>
        <taxon>Ascarididae</taxon>
        <taxon>Ascaris</taxon>
    </lineage>
</organism>
<proteinExistence type="predicted"/>
<evidence type="ECO:0000313" key="4">
    <source>
        <dbReference type="WBParaSite" id="ALUE_0002126501-mRNA-1"/>
    </source>
</evidence>
<keyword evidence="3" id="KW-1185">Reference proteome</keyword>